<reference evidence="1 2" key="1">
    <citation type="submission" date="2020-08" db="EMBL/GenBank/DDBJ databases">
        <title>Genomic Encyclopedia of Type Strains, Phase III (KMG-III): the genomes of soil and plant-associated and newly described type strains.</title>
        <authorList>
            <person name="Whitman W."/>
        </authorList>
    </citation>
    <scope>NUCLEOTIDE SEQUENCE [LARGE SCALE GENOMIC DNA]</scope>
    <source>
        <strain evidence="1 2">CECT 8712</strain>
    </source>
</reference>
<dbReference type="AlphaFoldDB" id="A0A841IPM5"/>
<dbReference type="InterPro" id="IPR021373">
    <property type="entry name" value="DUF2993"/>
</dbReference>
<protein>
    <recommendedName>
        <fullName evidence="3">DUF2993 family protein</fullName>
    </recommendedName>
</protein>
<dbReference type="Proteomes" id="UP000536604">
    <property type="component" value="Unassembled WGS sequence"/>
</dbReference>
<sequence>MRKFLVVLLILLAVLVVAADMGGRSLAQSMIAQQISQRMEMSEEPEVSIEGWAFLPQALGGTYEELNIRATSATLGEVTAEQIEITASDVEAPLADLLSAPNVVAGTLEGTAVLPYSFVNPYLPEGVTVSTENGSPRISGTVALADFGISVPVEAAPEITVEEGTILVTPTDVQVGDAPVDVSGMVADMITFSFPMPELPYGLALTGAESVPGGLRITGTATDVPLMGSEAA</sequence>
<dbReference type="EMBL" id="JACHJO010000001">
    <property type="protein sequence ID" value="MBB6118291.1"/>
    <property type="molecule type" value="Genomic_DNA"/>
</dbReference>
<gene>
    <name evidence="1" type="ORF">FHS13_000219</name>
</gene>
<dbReference type="RefSeq" id="WP_184285934.1">
    <property type="nucleotide sequence ID" value="NZ_JACHJO010000001.1"/>
</dbReference>
<evidence type="ECO:0008006" key="3">
    <source>
        <dbReference type="Google" id="ProtNLM"/>
    </source>
</evidence>
<evidence type="ECO:0000313" key="1">
    <source>
        <dbReference type="EMBL" id="MBB6118291.1"/>
    </source>
</evidence>
<proteinExistence type="predicted"/>
<evidence type="ECO:0000313" key="2">
    <source>
        <dbReference type="Proteomes" id="UP000536604"/>
    </source>
</evidence>
<dbReference type="Pfam" id="PF11209">
    <property type="entry name" value="LmeA"/>
    <property type="match status" value="1"/>
</dbReference>
<keyword evidence="2" id="KW-1185">Reference proteome</keyword>
<comment type="caution">
    <text evidence="1">The sequence shown here is derived from an EMBL/GenBank/DDBJ whole genome shotgun (WGS) entry which is preliminary data.</text>
</comment>
<organism evidence="1 2">
    <name type="scientific">Nocardiopsis algeriensis</name>
    <dbReference type="NCBI Taxonomy" id="1478215"/>
    <lineage>
        <taxon>Bacteria</taxon>
        <taxon>Bacillati</taxon>
        <taxon>Actinomycetota</taxon>
        <taxon>Actinomycetes</taxon>
        <taxon>Streptosporangiales</taxon>
        <taxon>Nocardiopsidaceae</taxon>
        <taxon>Nocardiopsis</taxon>
    </lineage>
</organism>
<accession>A0A841IPM5</accession>
<name>A0A841IPM5_9ACTN</name>